<protein>
    <recommendedName>
        <fullName evidence="3">Inovirus Gp2 family protein</fullName>
    </recommendedName>
</protein>
<sequence>MFDENSNDDGVSRNDEIRSHKAEQARVRRNRRTGLNFEEEMFIDSSRYLMLFPTLNYKKRYREDVTLSTIQGHRDRLFRHMEDYDSELLQGVRGLIWKLEEGKRSGLHLHLLVFYRGDRRADVPICRMLGEYWEHDITKGWGDYWNSNAHKADLEHRWGVGLGQVNRHDDPKRDSLRLFIENYMAKANQVPTDRTEDDKLFGTRFFDR</sequence>
<organism evidence="2">
    <name type="scientific">Ralstonia solanacearum</name>
    <name type="common">Pseudomonas solanacearum</name>
    <dbReference type="NCBI Taxonomy" id="305"/>
    <lineage>
        <taxon>Bacteria</taxon>
        <taxon>Pseudomonadati</taxon>
        <taxon>Pseudomonadota</taxon>
        <taxon>Betaproteobacteria</taxon>
        <taxon>Burkholderiales</taxon>
        <taxon>Burkholderiaceae</taxon>
        <taxon>Ralstonia</taxon>
        <taxon>Ralstonia solanacearum species complex</taxon>
    </lineage>
</organism>
<dbReference type="EMBL" id="LN899824">
    <property type="protein sequence ID" value="CUV28833.1"/>
    <property type="molecule type" value="Genomic_DNA"/>
</dbReference>
<reference evidence="2" key="1">
    <citation type="submission" date="2015-10" db="EMBL/GenBank/DDBJ databases">
        <authorList>
            <person name="Gilbert D.G."/>
        </authorList>
    </citation>
    <scope>NUCLEOTIDE SEQUENCE</scope>
    <source>
        <strain evidence="2">Phyl III-seqv23</strain>
    </source>
</reference>
<evidence type="ECO:0000256" key="1">
    <source>
        <dbReference type="SAM" id="MobiDB-lite"/>
    </source>
</evidence>
<dbReference type="AlphaFoldDB" id="A0A0S4V4H6"/>
<proteinExistence type="predicted"/>
<feature type="compositionally biased region" description="Basic and acidic residues" evidence="1">
    <location>
        <begin position="10"/>
        <end position="25"/>
    </location>
</feature>
<accession>A0A0S4V4H6</accession>
<evidence type="ECO:0008006" key="3">
    <source>
        <dbReference type="Google" id="ProtNLM"/>
    </source>
</evidence>
<name>A0A0S4V4H6_RALSL</name>
<gene>
    <name evidence="2" type="ORF">RUN1985_v1_280148</name>
</gene>
<feature type="region of interest" description="Disordered" evidence="1">
    <location>
        <begin position="1"/>
        <end position="25"/>
    </location>
</feature>
<evidence type="ECO:0000313" key="2">
    <source>
        <dbReference type="EMBL" id="CUV28833.1"/>
    </source>
</evidence>